<dbReference type="InterPro" id="IPR000719">
    <property type="entry name" value="Prot_kinase_dom"/>
</dbReference>
<dbReference type="HOGENOM" id="CLU_014272_1_0_1"/>
<dbReference type="Gene3D" id="3.30.1520.10">
    <property type="entry name" value="Phox-like domain"/>
    <property type="match status" value="1"/>
</dbReference>
<dbReference type="InParanoid" id="Q20821"/>
<dbReference type="OrthoDB" id="1278353at2759"/>
<dbReference type="SMART" id="SM00220">
    <property type="entry name" value="S_TKc"/>
    <property type="match status" value="1"/>
</dbReference>
<dbReference type="SUPFAM" id="SSF56112">
    <property type="entry name" value="Protein kinase-like (PK-like)"/>
    <property type="match status" value="2"/>
</dbReference>
<dbReference type="SMR" id="Q20821"/>
<gene>
    <name evidence="4 6" type="primary">rskd-1</name>
    <name evidence="4" type="ORF">CELE_F55C5.7</name>
    <name evidence="6" type="ORF">F55C5.7</name>
</gene>
<reference evidence="4 5" key="1">
    <citation type="journal article" date="1998" name="Science">
        <title>Genome sequence of the nematode C. elegans: a platform for investigating biology.</title>
        <authorList>
            <consortium name="The C. elegans sequencing consortium"/>
            <person name="Sulson J.E."/>
            <person name="Waterston R."/>
        </authorList>
    </citation>
    <scope>NUCLEOTIDE SEQUENCE [LARGE SCALE GENOMIC DNA]</scope>
    <source>
        <strain evidence="4 5">Bristol N2</strain>
    </source>
</reference>
<dbReference type="STRING" id="6239.F55C5.7a.1"/>
<dbReference type="PeptideAtlas" id="Q20821"/>
<dbReference type="eggNOG" id="KOG0603">
    <property type="taxonomic scope" value="Eukaryota"/>
</dbReference>
<evidence type="ECO:0000256" key="1">
    <source>
        <dbReference type="SAM" id="MobiDB-lite"/>
    </source>
</evidence>
<dbReference type="InterPro" id="IPR007330">
    <property type="entry name" value="MIT_dom"/>
</dbReference>
<dbReference type="RefSeq" id="NP_506082.2">
    <property type="nucleotide sequence ID" value="NM_073681.5"/>
</dbReference>
<dbReference type="PROSITE" id="PS50195">
    <property type="entry name" value="PX"/>
    <property type="match status" value="1"/>
</dbReference>
<dbReference type="SUPFAM" id="SSF64268">
    <property type="entry name" value="PX domain"/>
    <property type="match status" value="1"/>
</dbReference>
<dbReference type="FunCoup" id="Q20821">
    <property type="interactions" value="2494"/>
</dbReference>
<dbReference type="Pfam" id="PF00069">
    <property type="entry name" value="Pkinase"/>
    <property type="match status" value="1"/>
</dbReference>
<dbReference type="ExpressionAtlas" id="Q20821">
    <property type="expression patterns" value="baseline and differential"/>
</dbReference>
<dbReference type="WormBase" id="F55C5.7a">
    <property type="protein sequence ID" value="CE31961"/>
    <property type="gene ID" value="WBGene00010096"/>
    <property type="gene designation" value="rskd-1"/>
</dbReference>
<dbReference type="PANTHER" id="PTHR15508">
    <property type="entry name" value="RIBOSOMAL PROTEIN S6 KINASE"/>
    <property type="match status" value="1"/>
</dbReference>
<dbReference type="InterPro" id="IPR036871">
    <property type="entry name" value="PX_dom_sf"/>
</dbReference>
<evidence type="ECO:0000259" key="2">
    <source>
        <dbReference type="PROSITE" id="PS50011"/>
    </source>
</evidence>
<dbReference type="CDD" id="cd06881">
    <property type="entry name" value="PX_SNX15_like"/>
    <property type="match status" value="1"/>
</dbReference>
<dbReference type="PROSITE" id="PS50011">
    <property type="entry name" value="PROTEIN_KINASE_DOM"/>
    <property type="match status" value="1"/>
</dbReference>
<dbReference type="InterPro" id="IPR001683">
    <property type="entry name" value="PX_dom"/>
</dbReference>
<dbReference type="AGR" id="WB:WBGene00010096"/>
<dbReference type="Bgee" id="WBGene00010096">
    <property type="expression patterns" value="Expressed in pharyngeal muscle cell (C elegans) and 4 other cell types or tissues"/>
</dbReference>
<dbReference type="Gene3D" id="1.10.510.10">
    <property type="entry name" value="Transferase(Phosphotransferase) domain 1"/>
    <property type="match status" value="1"/>
</dbReference>
<feature type="compositionally biased region" description="Polar residues" evidence="1">
    <location>
        <begin position="563"/>
        <end position="576"/>
    </location>
</feature>
<dbReference type="Gene3D" id="1.20.58.80">
    <property type="entry name" value="Phosphotransferase system, lactose/cellobiose-type IIA subunit"/>
    <property type="match status" value="1"/>
</dbReference>
<dbReference type="InterPro" id="IPR051866">
    <property type="entry name" value="Intracell_Sig-Traffick_Protein"/>
</dbReference>
<dbReference type="SMART" id="SM00745">
    <property type="entry name" value="MIT"/>
    <property type="match status" value="1"/>
</dbReference>
<dbReference type="EMBL" id="BX284605">
    <property type="protein sequence ID" value="CAB01572.2"/>
    <property type="molecule type" value="Genomic_DNA"/>
</dbReference>
<feature type="compositionally biased region" description="Basic and acidic residues" evidence="1">
    <location>
        <begin position="502"/>
        <end position="512"/>
    </location>
</feature>
<feature type="domain" description="Protein kinase" evidence="2">
    <location>
        <begin position="513"/>
        <end position="783"/>
    </location>
</feature>
<name>Q20821_CAEEL</name>
<feature type="compositionally biased region" description="Low complexity" evidence="1">
    <location>
        <begin position="577"/>
        <end position="588"/>
    </location>
</feature>
<dbReference type="SMART" id="SM00312">
    <property type="entry name" value="PX"/>
    <property type="match status" value="1"/>
</dbReference>
<dbReference type="CDD" id="cd02677">
    <property type="entry name" value="MIT_SNX15"/>
    <property type="match status" value="1"/>
</dbReference>
<evidence type="ECO:0000313" key="6">
    <source>
        <dbReference type="WormBase" id="F55C5.7a"/>
    </source>
</evidence>
<keyword evidence="5" id="KW-1185">Reference proteome</keyword>
<dbReference type="CTD" id="179685"/>
<dbReference type="GO" id="GO:0035091">
    <property type="term" value="F:phosphatidylinositol binding"/>
    <property type="evidence" value="ECO:0007669"/>
    <property type="project" value="InterPro"/>
</dbReference>
<dbReference type="GO" id="GO:0005524">
    <property type="term" value="F:ATP binding"/>
    <property type="evidence" value="ECO:0007669"/>
    <property type="project" value="InterPro"/>
</dbReference>
<dbReference type="GeneID" id="179685"/>
<evidence type="ECO:0000259" key="3">
    <source>
        <dbReference type="PROSITE" id="PS50195"/>
    </source>
</evidence>
<dbReference type="PIR" id="T22717">
    <property type="entry name" value="T22717"/>
</dbReference>
<dbReference type="OMA" id="TFRSDWW"/>
<dbReference type="PaxDb" id="6239-F55C5.7a"/>
<organism evidence="4 5">
    <name type="scientific">Caenorhabditis elegans</name>
    <dbReference type="NCBI Taxonomy" id="6239"/>
    <lineage>
        <taxon>Eukaryota</taxon>
        <taxon>Metazoa</taxon>
        <taxon>Ecdysozoa</taxon>
        <taxon>Nematoda</taxon>
        <taxon>Chromadorea</taxon>
        <taxon>Rhabditida</taxon>
        <taxon>Rhabditina</taxon>
        <taxon>Rhabditomorpha</taxon>
        <taxon>Rhabditoidea</taxon>
        <taxon>Rhabditidae</taxon>
        <taxon>Peloderinae</taxon>
        <taxon>Caenorhabditis</taxon>
    </lineage>
</organism>
<accession>Q20821</accession>
<dbReference type="UCSC" id="F55C5.7a">
    <property type="organism name" value="c. elegans"/>
</dbReference>
<keyword evidence="7" id="KW-1267">Proteomics identification</keyword>
<feature type="region of interest" description="Disordered" evidence="1">
    <location>
        <begin position="502"/>
        <end position="536"/>
    </location>
</feature>
<dbReference type="AlphaFoldDB" id="Q20821"/>
<protein>
    <submittedName>
        <fullName evidence="4">PX domain-containing protein</fullName>
    </submittedName>
</protein>
<feature type="region of interest" description="Disordered" evidence="1">
    <location>
        <begin position="171"/>
        <end position="191"/>
    </location>
</feature>
<dbReference type="eggNOG" id="KOG2101">
    <property type="taxonomic scope" value="Eukaryota"/>
</dbReference>
<dbReference type="Pfam" id="PF00787">
    <property type="entry name" value="PX"/>
    <property type="match status" value="1"/>
</dbReference>
<dbReference type="PhylomeDB" id="Q20821"/>
<evidence type="ECO:0000313" key="4">
    <source>
        <dbReference type="EMBL" id="CAB01572.2"/>
    </source>
</evidence>
<feature type="region of interest" description="Disordered" evidence="1">
    <location>
        <begin position="560"/>
        <end position="593"/>
    </location>
</feature>
<dbReference type="InterPro" id="IPR036181">
    <property type="entry name" value="MIT_dom_sf"/>
</dbReference>
<dbReference type="SUPFAM" id="SSF116846">
    <property type="entry name" value="MIT domain"/>
    <property type="match status" value="1"/>
</dbReference>
<dbReference type="InterPro" id="IPR011009">
    <property type="entry name" value="Kinase-like_dom_sf"/>
</dbReference>
<dbReference type="IntAct" id="Q20821">
    <property type="interactions" value="1"/>
</dbReference>
<dbReference type="GO" id="GO:0004672">
    <property type="term" value="F:protein kinase activity"/>
    <property type="evidence" value="ECO:0007669"/>
    <property type="project" value="InterPro"/>
</dbReference>
<proteinExistence type="evidence at protein level"/>
<sequence>MSSLYPDESYCTSDIGRILYQLKTDWSCSSTVTSISEEKHLTGSHTVYTVEIECNPVASHLVANDVSRRTFVLSTRYKEMTKLHAAISKLHKQLYLRGTFPVFPPGKLIGSSDPSVIQERRHAIEACLNFVFDSEVLRKSRLLHEFVEKAKEKTYTAHEITGNEVFYDNSSSILDQPNTNSSDSDSPNHAALLEPTHEQTGDDFQFPDVAIASETSNEEQRTARKSSMKRLFPRLRGSTHHNIEIEETPADYLVTAGQLVATAQRAEEEHAYELAFQCYKSAASSLIQGVHIESDMTKRNAVRRKTAKYLVKAEKLYRTYLSLDGSVFNFEGLLTAAMQDPNILAFQCSNKSMKNYRFIGVLPELDAERKVILVEETIGESNKKYVMKLIEKGVPSSDCSIFLPTNIPHMVQLVQFFETETHIILLLEFVEPGQLWSFLRRMFDEAESRHVLWLAELKADVRDGDTTSEVTVQITKNEGNYRGRRLLFTVGVDYERVVEMRDESFSSEKPSDESLLCTVGEDPTGRSDAPTGDFTIAGNSREAAESHYFQVEEESPAAVKFDFSSSKSQSPRGNRISSENQNHSPSSSKVVKLDSADSSNSKEMFLKNLWKALQTVQKQLSLRRRVWNYLDLPESLIVHWSAQIVSFFFVLHAEHHEFIGDFNADDILIDSDGNLLMTYIGRWYETNRRKRLTDGYSAPESSQYGWEPTPESDIWTLGALLFEMLCGRSLANAAPHGVLRNMELPIPEKVVVSFVAKDLLNMLLVPTPALRPSLDEIRAHPFFRHIDWLLYDNPTSPSTPATVTRIQSPPTPPSSIDIPEVSVDNVIISNLEEPSTSRVSPTSRRILF</sequence>
<feature type="domain" description="PX" evidence="3">
    <location>
        <begin position="26"/>
        <end position="153"/>
    </location>
</feature>
<dbReference type="Proteomes" id="UP000001940">
    <property type="component" value="Chromosome V"/>
</dbReference>
<evidence type="ECO:0007829" key="7">
    <source>
        <dbReference type="PeptideAtlas" id="Q20821"/>
    </source>
</evidence>
<dbReference type="Pfam" id="PF04212">
    <property type="entry name" value="MIT"/>
    <property type="match status" value="1"/>
</dbReference>
<evidence type="ECO:0000313" key="5">
    <source>
        <dbReference type="Proteomes" id="UP000001940"/>
    </source>
</evidence>
<dbReference type="PANTHER" id="PTHR15508:SF8">
    <property type="entry name" value="LD24550P"/>
    <property type="match status" value="1"/>
</dbReference>
<feature type="compositionally biased region" description="Polar residues" evidence="1">
    <location>
        <begin position="171"/>
        <end position="180"/>
    </location>
</feature>